<evidence type="ECO:0000313" key="4">
    <source>
        <dbReference type="Proteomes" id="UP000583556"/>
    </source>
</evidence>
<feature type="region of interest" description="Disordered" evidence="1">
    <location>
        <begin position="68"/>
        <end position="90"/>
    </location>
</feature>
<proteinExistence type="predicted"/>
<feature type="chain" id="PRO_5030626544" evidence="2">
    <location>
        <begin position="23"/>
        <end position="127"/>
    </location>
</feature>
<comment type="caution">
    <text evidence="3">The sequence shown here is derived from an EMBL/GenBank/DDBJ whole genome shotgun (WGS) entry which is preliminary data.</text>
</comment>
<keyword evidence="2" id="KW-0732">Signal</keyword>
<dbReference type="RefSeq" id="WP_169492559.1">
    <property type="nucleotide sequence ID" value="NZ_AP029021.1"/>
</dbReference>
<keyword evidence="4" id="KW-1185">Reference proteome</keyword>
<evidence type="ECO:0000256" key="2">
    <source>
        <dbReference type="SAM" id="SignalP"/>
    </source>
</evidence>
<reference evidence="3 4" key="1">
    <citation type="submission" date="2020-04" db="EMBL/GenBank/DDBJ databases">
        <title>Novosphingobium sp. TW-4 isolated from soil.</title>
        <authorList>
            <person name="Dahal R.H."/>
            <person name="Chaudhary D.K."/>
        </authorList>
    </citation>
    <scope>NUCLEOTIDE SEQUENCE [LARGE SCALE GENOMIC DNA]</scope>
    <source>
        <strain evidence="3 4">TW-4</strain>
    </source>
</reference>
<organism evidence="3 4">
    <name type="scientific">Novosphingobium olei</name>
    <dbReference type="NCBI Taxonomy" id="2728851"/>
    <lineage>
        <taxon>Bacteria</taxon>
        <taxon>Pseudomonadati</taxon>
        <taxon>Pseudomonadota</taxon>
        <taxon>Alphaproteobacteria</taxon>
        <taxon>Sphingomonadales</taxon>
        <taxon>Sphingomonadaceae</taxon>
        <taxon>Novosphingobium</taxon>
    </lineage>
</organism>
<gene>
    <name evidence="3" type="ORF">HHL27_06515</name>
</gene>
<dbReference type="Proteomes" id="UP000583556">
    <property type="component" value="Unassembled WGS sequence"/>
</dbReference>
<evidence type="ECO:0000256" key="1">
    <source>
        <dbReference type="SAM" id="MobiDB-lite"/>
    </source>
</evidence>
<dbReference type="EMBL" id="JABBGM010000002">
    <property type="protein sequence ID" value="NML93324.1"/>
    <property type="molecule type" value="Genomic_DNA"/>
</dbReference>
<sequence>MKTGSCAIVAFAALILPVAAHADNPNDPAMRSKAARARDSAIIRQLNLNEAARVKQRDAQYAQGWRAWREAQDGQGRDTRADYAEQDSRYRADQADYEERRAQYEQDMGDWRRAVAACRAGDWSACD</sequence>
<accession>A0A7Y0G9Y6</accession>
<evidence type="ECO:0000313" key="3">
    <source>
        <dbReference type="EMBL" id="NML93324.1"/>
    </source>
</evidence>
<dbReference type="AlphaFoldDB" id="A0A7Y0G9Y6"/>
<feature type="signal peptide" evidence="2">
    <location>
        <begin position="1"/>
        <end position="22"/>
    </location>
</feature>
<protein>
    <submittedName>
        <fullName evidence="3">Uncharacterized protein</fullName>
    </submittedName>
</protein>
<name>A0A7Y0G9Y6_9SPHN</name>